<dbReference type="AlphaFoldDB" id="A0AAD3CSY9"/>
<dbReference type="EMBL" id="BLLK01000040">
    <property type="protein sequence ID" value="GFH50646.1"/>
    <property type="molecule type" value="Genomic_DNA"/>
</dbReference>
<gene>
    <name evidence="1" type="ORF">CTEN210_07122</name>
</gene>
<comment type="caution">
    <text evidence="1">The sequence shown here is derived from an EMBL/GenBank/DDBJ whole genome shotgun (WGS) entry which is preliminary data.</text>
</comment>
<name>A0AAD3CSY9_9STRA</name>
<proteinExistence type="predicted"/>
<protein>
    <submittedName>
        <fullName evidence="1">Uncharacterized protein</fullName>
    </submittedName>
</protein>
<reference evidence="1 2" key="1">
    <citation type="journal article" date="2021" name="Sci. Rep.">
        <title>The genome of the diatom Chaetoceros tenuissimus carries an ancient integrated fragment of an extant virus.</title>
        <authorList>
            <person name="Hongo Y."/>
            <person name="Kimura K."/>
            <person name="Takaki Y."/>
            <person name="Yoshida Y."/>
            <person name="Baba S."/>
            <person name="Kobayashi G."/>
            <person name="Nagasaki K."/>
            <person name="Hano T."/>
            <person name="Tomaru Y."/>
        </authorList>
    </citation>
    <scope>NUCLEOTIDE SEQUENCE [LARGE SCALE GENOMIC DNA]</scope>
    <source>
        <strain evidence="1 2">NIES-3715</strain>
    </source>
</reference>
<organism evidence="1 2">
    <name type="scientific">Chaetoceros tenuissimus</name>
    <dbReference type="NCBI Taxonomy" id="426638"/>
    <lineage>
        <taxon>Eukaryota</taxon>
        <taxon>Sar</taxon>
        <taxon>Stramenopiles</taxon>
        <taxon>Ochrophyta</taxon>
        <taxon>Bacillariophyta</taxon>
        <taxon>Coscinodiscophyceae</taxon>
        <taxon>Chaetocerotophycidae</taxon>
        <taxon>Chaetocerotales</taxon>
        <taxon>Chaetocerotaceae</taxon>
        <taxon>Chaetoceros</taxon>
    </lineage>
</organism>
<evidence type="ECO:0000313" key="2">
    <source>
        <dbReference type="Proteomes" id="UP001054902"/>
    </source>
</evidence>
<evidence type="ECO:0000313" key="1">
    <source>
        <dbReference type="EMBL" id="GFH50646.1"/>
    </source>
</evidence>
<accession>A0AAD3CSY9</accession>
<keyword evidence="2" id="KW-1185">Reference proteome</keyword>
<sequence>MFRQRGDVNEVADNLTKKCNDILGSDKVQYYGSVDKLLCREQVVKNVACIHCSSYHYTLILILGAEYLVYNPTPGENGRRGYGLVKDKQMDRVSWEEFEEKLGIRYVSKRYSCFLKQTTGTNCAAFCLAMFQLYFLNMCVQRSKENFPLIPNIRQFQFATDELVEQLEENFGRREERTNEDYSDDMN</sequence>
<dbReference type="Proteomes" id="UP001054902">
    <property type="component" value="Unassembled WGS sequence"/>
</dbReference>